<dbReference type="KEGG" id="csq:CSCA_3036"/>
<name>A0A0E3GRE1_CLOSL</name>
<reference evidence="1 2" key="1">
    <citation type="journal article" date="2015" name="J. Biotechnol.">
        <title>Complete genome sequence of a malodorant-producing acetogen, Clostridium scatologenes ATCC 25775(T).</title>
        <authorList>
            <person name="Zhu Z."/>
            <person name="Guo T."/>
            <person name="Zheng H."/>
            <person name="Song T."/>
            <person name="Ouyang P."/>
            <person name="Xie J."/>
        </authorList>
    </citation>
    <scope>NUCLEOTIDE SEQUENCE [LARGE SCALE GENOMIC DNA]</scope>
    <source>
        <strain evidence="1 2">ATCC 25775</strain>
    </source>
</reference>
<keyword evidence="2" id="KW-1185">Reference proteome</keyword>
<accession>A0A0E3GRE1</accession>
<dbReference type="RefSeq" id="WP_029160952.1">
    <property type="nucleotide sequence ID" value="NZ_CP009933.1"/>
</dbReference>
<protein>
    <submittedName>
        <fullName evidence="1">Uncharacterized protein</fullName>
    </submittedName>
</protein>
<organism evidence="1 2">
    <name type="scientific">Clostridium scatologenes</name>
    <dbReference type="NCBI Taxonomy" id="1548"/>
    <lineage>
        <taxon>Bacteria</taxon>
        <taxon>Bacillati</taxon>
        <taxon>Bacillota</taxon>
        <taxon>Clostridia</taxon>
        <taxon>Eubacteriales</taxon>
        <taxon>Clostridiaceae</taxon>
        <taxon>Clostridium</taxon>
    </lineage>
</organism>
<proteinExistence type="predicted"/>
<dbReference type="Proteomes" id="UP000033115">
    <property type="component" value="Chromosome"/>
</dbReference>
<sequence>MKNELNVKQSQRETGNKIKEELSKYLQGMKVNVSYTNLNFKYGKGYTFYIYHNKNNYDYKKININYVEEIEIMDYVLFILECLNKNGKNIVEHISTAEEKYIIEILENTGVHNIYVFDGYLCDTKSDNQIDLSCIDSLNYDRVESKIEIVVDDEEFLVDLVQEEIIWTNEPDYDRENSETIDNDFMYKLCDKWNKIKNIWGILLYSHEDECLKIKDNETGNINDLVGKDDINYVKFNPKENKIYIEYDEDEYGFTGFELSTIGIEY</sequence>
<dbReference type="HOGENOM" id="CLU_1044712_0_0_9"/>
<dbReference type="STRING" id="1548.CSCA_3036"/>
<evidence type="ECO:0000313" key="1">
    <source>
        <dbReference type="EMBL" id="AKA70161.1"/>
    </source>
</evidence>
<evidence type="ECO:0000313" key="2">
    <source>
        <dbReference type="Proteomes" id="UP000033115"/>
    </source>
</evidence>
<dbReference type="AlphaFoldDB" id="A0A0E3GRE1"/>
<dbReference type="EMBL" id="CP009933">
    <property type="protein sequence ID" value="AKA70161.1"/>
    <property type="molecule type" value="Genomic_DNA"/>
</dbReference>
<gene>
    <name evidence="1" type="ORF">CSCA_3036</name>
</gene>